<evidence type="ECO:0000256" key="3">
    <source>
        <dbReference type="SAM" id="MobiDB-lite"/>
    </source>
</evidence>
<protein>
    <submittedName>
        <fullName evidence="4">Hemolysin-type calcium-binding repeat-containing protein</fullName>
    </submittedName>
</protein>
<keyword evidence="5" id="KW-1185">Reference proteome</keyword>
<dbReference type="SUPFAM" id="SSF51120">
    <property type="entry name" value="beta-Roll"/>
    <property type="match status" value="2"/>
</dbReference>
<name>A0A1I6JX99_9SPHN</name>
<organism evidence="4 5">
    <name type="scientific">Sphingomonas jatrophae</name>
    <dbReference type="NCBI Taxonomy" id="1166337"/>
    <lineage>
        <taxon>Bacteria</taxon>
        <taxon>Pseudomonadati</taxon>
        <taxon>Pseudomonadota</taxon>
        <taxon>Alphaproteobacteria</taxon>
        <taxon>Sphingomonadales</taxon>
        <taxon>Sphingomonadaceae</taxon>
        <taxon>Sphingomonas</taxon>
    </lineage>
</organism>
<dbReference type="InterPro" id="IPR018511">
    <property type="entry name" value="Hemolysin-typ_Ca-bd_CS"/>
</dbReference>
<dbReference type="PROSITE" id="PS00330">
    <property type="entry name" value="HEMOLYSIN_CALCIUM"/>
    <property type="match status" value="3"/>
</dbReference>
<dbReference type="Pfam" id="PF00353">
    <property type="entry name" value="HemolysinCabind"/>
    <property type="match status" value="3"/>
</dbReference>
<keyword evidence="2" id="KW-0964">Secreted</keyword>
<reference evidence="4 5" key="1">
    <citation type="submission" date="2016-10" db="EMBL/GenBank/DDBJ databases">
        <authorList>
            <person name="de Groot N.N."/>
        </authorList>
    </citation>
    <scope>NUCLEOTIDE SEQUENCE [LARGE SCALE GENOMIC DNA]</scope>
    <source>
        <strain evidence="4 5">S5-249</strain>
    </source>
</reference>
<dbReference type="GO" id="GO:0005576">
    <property type="term" value="C:extracellular region"/>
    <property type="evidence" value="ECO:0007669"/>
    <property type="project" value="UniProtKB-SubCell"/>
</dbReference>
<dbReference type="EMBL" id="FOZG01000001">
    <property type="protein sequence ID" value="SFR83528.1"/>
    <property type="molecule type" value="Genomic_DNA"/>
</dbReference>
<dbReference type="RefSeq" id="WP_093311658.1">
    <property type="nucleotide sequence ID" value="NZ_FOZG01000001.1"/>
</dbReference>
<feature type="compositionally biased region" description="Gly residues" evidence="3">
    <location>
        <begin position="57"/>
        <end position="68"/>
    </location>
</feature>
<dbReference type="AlphaFoldDB" id="A0A1I6JX99"/>
<proteinExistence type="predicted"/>
<dbReference type="OrthoDB" id="7315305at2"/>
<dbReference type="PANTHER" id="PTHR38340">
    <property type="entry name" value="S-LAYER PROTEIN"/>
    <property type="match status" value="1"/>
</dbReference>
<evidence type="ECO:0000256" key="2">
    <source>
        <dbReference type="ARBA" id="ARBA00022525"/>
    </source>
</evidence>
<dbReference type="InterPro" id="IPR011049">
    <property type="entry name" value="Serralysin-like_metalloprot_C"/>
</dbReference>
<evidence type="ECO:0000256" key="1">
    <source>
        <dbReference type="ARBA" id="ARBA00004613"/>
    </source>
</evidence>
<feature type="region of interest" description="Disordered" evidence="3">
    <location>
        <begin position="41"/>
        <end position="69"/>
    </location>
</feature>
<dbReference type="InterPro" id="IPR050557">
    <property type="entry name" value="RTX_toxin/Mannuronan_C5-epim"/>
</dbReference>
<dbReference type="STRING" id="1166337.SAMN05192580_1021"/>
<dbReference type="Gene3D" id="2.150.10.10">
    <property type="entry name" value="Serralysin-like metalloprotease, C-terminal"/>
    <property type="match status" value="3"/>
</dbReference>
<evidence type="ECO:0000313" key="5">
    <source>
        <dbReference type="Proteomes" id="UP000198824"/>
    </source>
</evidence>
<dbReference type="PANTHER" id="PTHR38340:SF1">
    <property type="entry name" value="S-LAYER PROTEIN"/>
    <property type="match status" value="1"/>
</dbReference>
<comment type="subcellular location">
    <subcellularLocation>
        <location evidence="1">Secreted</location>
    </subcellularLocation>
</comment>
<dbReference type="InterPro" id="IPR001343">
    <property type="entry name" value="Hemolysn_Ca-bd"/>
</dbReference>
<evidence type="ECO:0000313" key="4">
    <source>
        <dbReference type="EMBL" id="SFR83528.1"/>
    </source>
</evidence>
<dbReference type="GO" id="GO:0005509">
    <property type="term" value="F:calcium ion binding"/>
    <property type="evidence" value="ECO:0007669"/>
    <property type="project" value="InterPro"/>
</dbReference>
<dbReference type="Proteomes" id="UP000198824">
    <property type="component" value="Unassembled WGS sequence"/>
</dbReference>
<sequence length="628" mass="66684">MAIRGVTYNVIDGTSAGETITGTDGPDLVTAKAGDDTVYGGLGNDDLSGQDGDDTLFGGGGNDSIGGNEGEDVLYGEDGDDVLWGVNGGDRIYGGAGRDDLRGGQGNDLLVGGDGDDRMIGEQGSDRLIGGRGDDSYYGLFEDYRFIIDDGRDSAVVNATMAESLLDFARTGASSPWNGYLPSVSTVFVISPDGTDTFNSIGGIEFNDGLVLGYAITSLQVFAAYEMLMERRPDTSEYAFWSGRLVNLGSGNGNLLMRDAILESAEGRAVFAGNVDEAYRMFVGRAATAAEVSAEHSAALSNRDYELSFDAMREHVIDRHQAEVGEMITQTYRAIAGRSATTSEIAVWMDLFGSAKSNESQPWGYSLHDTFATPDTLVNALMSDPGTGGNVLQLRGTTDSDLFVIPANSTNVRITNFDARTDRIVIEGGAYSSADLLDPAKVRQTTDTYLFGGQTSVVDGNVLIELDATHRIIVEGQYGTLDREQYLSRTTDTIDTYYQRHFGRIAMVGEVEAWDDLFAGGATYDTLVDALIKDGAAINVQRLAGTAGADTLALDAGFRTAVVTGFDPAADTLSLRGTAYAGTDPLALAREVTGLDGYTDVLVAFDAAHSLLFDNITLAQLSSSDFLV</sequence>
<accession>A0A1I6JX99</accession>
<gene>
    <name evidence="4" type="ORF">SAMN05192580_1021</name>
</gene>
<dbReference type="PRINTS" id="PR00313">
    <property type="entry name" value="CABNDNGRPT"/>
</dbReference>